<evidence type="ECO:0000313" key="3">
    <source>
        <dbReference type="EMBL" id="MEQ2188303.1"/>
    </source>
</evidence>
<dbReference type="Gene3D" id="2.40.10.10">
    <property type="entry name" value="Trypsin-like serine proteases"/>
    <property type="match status" value="1"/>
</dbReference>
<feature type="non-terminal residue" evidence="3">
    <location>
        <position position="1"/>
    </location>
</feature>
<proteinExistence type="predicted"/>
<dbReference type="InterPro" id="IPR043504">
    <property type="entry name" value="Peptidase_S1_PA_chymotrypsin"/>
</dbReference>
<evidence type="ECO:0000313" key="4">
    <source>
        <dbReference type="Proteomes" id="UP001476798"/>
    </source>
</evidence>
<feature type="domain" description="Peptidase S1" evidence="2">
    <location>
        <begin position="11"/>
        <end position="108"/>
    </location>
</feature>
<dbReference type="SUPFAM" id="SSF50494">
    <property type="entry name" value="Trypsin-like serine proteases"/>
    <property type="match status" value="1"/>
</dbReference>
<name>A0ABV0PY03_9TELE</name>
<sequence>ECGRPPLKEDRIVGGVDAAIGAWPWQVDIQLNGVNQQESMHYVNRIVIPSGYQDSSKGKDIALLQLSTPVVWSDYVQPVCLPESGTLFPAGMNCYVTGWGNIREDGKAC</sequence>
<dbReference type="PANTHER" id="PTHR24252">
    <property type="entry name" value="ACROSIN-RELATED"/>
    <property type="match status" value="1"/>
</dbReference>
<keyword evidence="1" id="KW-1015">Disulfide bond</keyword>
<dbReference type="Pfam" id="PF00089">
    <property type="entry name" value="Trypsin"/>
    <property type="match status" value="1"/>
</dbReference>
<comment type="caution">
    <text evidence="3">The sequence shown here is derived from an EMBL/GenBank/DDBJ whole genome shotgun (WGS) entry which is preliminary data.</text>
</comment>
<protein>
    <recommendedName>
        <fullName evidence="2">Peptidase S1 domain-containing protein</fullName>
    </recommendedName>
</protein>
<dbReference type="EMBL" id="JAHRIO010090879">
    <property type="protein sequence ID" value="MEQ2188303.1"/>
    <property type="molecule type" value="Genomic_DNA"/>
</dbReference>
<accession>A0ABV0PY03</accession>
<gene>
    <name evidence="3" type="ORF">GOODEAATRI_013566</name>
</gene>
<dbReference type="SMART" id="SM00020">
    <property type="entry name" value="Tryp_SPc"/>
    <property type="match status" value="1"/>
</dbReference>
<organism evidence="3 4">
    <name type="scientific">Goodea atripinnis</name>
    <dbReference type="NCBI Taxonomy" id="208336"/>
    <lineage>
        <taxon>Eukaryota</taxon>
        <taxon>Metazoa</taxon>
        <taxon>Chordata</taxon>
        <taxon>Craniata</taxon>
        <taxon>Vertebrata</taxon>
        <taxon>Euteleostomi</taxon>
        <taxon>Actinopterygii</taxon>
        <taxon>Neopterygii</taxon>
        <taxon>Teleostei</taxon>
        <taxon>Neoteleostei</taxon>
        <taxon>Acanthomorphata</taxon>
        <taxon>Ovalentaria</taxon>
        <taxon>Atherinomorphae</taxon>
        <taxon>Cyprinodontiformes</taxon>
        <taxon>Goodeidae</taxon>
        <taxon>Goodea</taxon>
    </lineage>
</organism>
<dbReference type="InterPro" id="IPR009003">
    <property type="entry name" value="Peptidase_S1_PA"/>
</dbReference>
<dbReference type="PANTHER" id="PTHR24252:SF7">
    <property type="entry name" value="HYALIN"/>
    <property type="match status" value="1"/>
</dbReference>
<evidence type="ECO:0000259" key="2">
    <source>
        <dbReference type="SMART" id="SM00020"/>
    </source>
</evidence>
<dbReference type="InterPro" id="IPR001254">
    <property type="entry name" value="Trypsin_dom"/>
</dbReference>
<keyword evidence="4" id="KW-1185">Reference proteome</keyword>
<evidence type="ECO:0000256" key="1">
    <source>
        <dbReference type="ARBA" id="ARBA00023157"/>
    </source>
</evidence>
<reference evidence="3 4" key="1">
    <citation type="submission" date="2021-06" db="EMBL/GenBank/DDBJ databases">
        <authorList>
            <person name="Palmer J.M."/>
        </authorList>
    </citation>
    <scope>NUCLEOTIDE SEQUENCE [LARGE SCALE GENOMIC DNA]</scope>
    <source>
        <strain evidence="3 4">GA_2019</strain>
        <tissue evidence="3">Muscle</tissue>
    </source>
</reference>
<dbReference type="Proteomes" id="UP001476798">
    <property type="component" value="Unassembled WGS sequence"/>
</dbReference>